<dbReference type="EMBL" id="FUXK01000004">
    <property type="protein sequence ID" value="SJZ57212.1"/>
    <property type="molecule type" value="Genomic_DNA"/>
</dbReference>
<proteinExistence type="predicted"/>
<dbReference type="AlphaFoldDB" id="A0A1T4LR48"/>
<dbReference type="PANTHER" id="PTHR12526">
    <property type="entry name" value="GLYCOSYLTRANSFERASE"/>
    <property type="match status" value="1"/>
</dbReference>
<feature type="domain" description="Glycosyl transferase family 1" evidence="1">
    <location>
        <begin position="226"/>
        <end position="383"/>
    </location>
</feature>
<dbReference type="SUPFAM" id="SSF53756">
    <property type="entry name" value="UDP-Glycosyltransferase/glycogen phosphorylase"/>
    <property type="match status" value="1"/>
</dbReference>
<dbReference type="RefSeq" id="WP_025069933.1">
    <property type="nucleotide sequence ID" value="NZ_FUXK01000004.1"/>
</dbReference>
<dbReference type="InterPro" id="IPR001296">
    <property type="entry name" value="Glyco_trans_1"/>
</dbReference>
<protein>
    <submittedName>
        <fullName evidence="2">Glycosyltransferase involved in cell wall bisynthesis</fullName>
    </submittedName>
</protein>
<accession>A0A1T4LR48</accession>
<sequence length="407" mass="46765">MQSFQSKETKSDKRPLRLLFLLSRFLDGGIDTVLLEYVNHLADHLHYDVTLGIGICYGDLEVYRPKLSPRVKVVYFNQSPFLTRLSRQRIEKRASFFAASIDEILFVPLRRLATQRGIYKLSRQADAIIDFDCRAYAFLHHIRKRKIAFFHFSFDQVLKNNPKRMNRMKKGLAAYHKVVTISRAMCEEGRKMFPQFKEKFILLYNAKDEQLLAEYAEKTIDNPLIQRPYLLAVERLEESQKDLSTLIRAYSLLVHEHHISEGLYIIGKGKDEAQLKQLAKTLQVADKVVFLGFQPTPLPWISHCKIFVHSAKFEGLPTVLIEALLLDKLIVATDCPTGPREILDHGRCGLLPPVGDAPAFAAAVLQLLNDKSLQQRLLSAAEEQKKIFTFAHIDRQLHALFLGETMY</sequence>
<evidence type="ECO:0000259" key="1">
    <source>
        <dbReference type="Pfam" id="PF00534"/>
    </source>
</evidence>
<evidence type="ECO:0000313" key="3">
    <source>
        <dbReference type="Proteomes" id="UP000190065"/>
    </source>
</evidence>
<evidence type="ECO:0000313" key="2">
    <source>
        <dbReference type="EMBL" id="SJZ57212.1"/>
    </source>
</evidence>
<name>A0A1T4LR48_9BACT</name>
<dbReference type="Pfam" id="PF00534">
    <property type="entry name" value="Glycos_transf_1"/>
    <property type="match status" value="1"/>
</dbReference>
<dbReference type="GO" id="GO:0016757">
    <property type="term" value="F:glycosyltransferase activity"/>
    <property type="evidence" value="ECO:0007669"/>
    <property type="project" value="InterPro"/>
</dbReference>
<organism evidence="2 3">
    <name type="scientific">Segatella oulorum</name>
    <dbReference type="NCBI Taxonomy" id="28136"/>
    <lineage>
        <taxon>Bacteria</taxon>
        <taxon>Pseudomonadati</taxon>
        <taxon>Bacteroidota</taxon>
        <taxon>Bacteroidia</taxon>
        <taxon>Bacteroidales</taxon>
        <taxon>Prevotellaceae</taxon>
        <taxon>Segatella</taxon>
    </lineage>
</organism>
<dbReference type="PANTHER" id="PTHR12526:SF630">
    <property type="entry name" value="GLYCOSYLTRANSFERASE"/>
    <property type="match status" value="1"/>
</dbReference>
<dbReference type="CDD" id="cd03811">
    <property type="entry name" value="GT4_GT28_WabH-like"/>
    <property type="match status" value="1"/>
</dbReference>
<keyword evidence="2" id="KW-0808">Transferase</keyword>
<reference evidence="2 3" key="1">
    <citation type="submission" date="2017-02" db="EMBL/GenBank/DDBJ databases">
        <authorList>
            <person name="Peterson S.W."/>
        </authorList>
    </citation>
    <scope>NUCLEOTIDE SEQUENCE [LARGE SCALE GENOMIC DNA]</scope>
    <source>
        <strain evidence="2 3">ATCC 43324</strain>
    </source>
</reference>
<dbReference type="Gene3D" id="3.40.50.2000">
    <property type="entry name" value="Glycogen Phosphorylase B"/>
    <property type="match status" value="2"/>
</dbReference>
<dbReference type="STRING" id="28136.SAMN02745202_00505"/>
<dbReference type="Proteomes" id="UP000190065">
    <property type="component" value="Unassembled WGS sequence"/>
</dbReference>
<dbReference type="eggNOG" id="COG0438">
    <property type="taxonomic scope" value="Bacteria"/>
</dbReference>
<gene>
    <name evidence="2" type="ORF">SAMN02745202_00505</name>
</gene>